<organism evidence="2 3">
    <name type="scientific">Symbiodinium pilosum</name>
    <name type="common">Dinoflagellate</name>
    <dbReference type="NCBI Taxonomy" id="2952"/>
    <lineage>
        <taxon>Eukaryota</taxon>
        <taxon>Sar</taxon>
        <taxon>Alveolata</taxon>
        <taxon>Dinophyceae</taxon>
        <taxon>Suessiales</taxon>
        <taxon>Symbiodiniaceae</taxon>
        <taxon>Symbiodinium</taxon>
    </lineage>
</organism>
<evidence type="ECO:0000313" key="3">
    <source>
        <dbReference type="Proteomes" id="UP000649617"/>
    </source>
</evidence>
<feature type="non-terminal residue" evidence="2">
    <location>
        <position position="1"/>
    </location>
</feature>
<feature type="compositionally biased region" description="Low complexity" evidence="1">
    <location>
        <begin position="310"/>
        <end position="319"/>
    </location>
</feature>
<dbReference type="InterPro" id="IPR029063">
    <property type="entry name" value="SAM-dependent_MTases_sf"/>
</dbReference>
<proteinExistence type="predicted"/>
<sequence>FADLARQAGAGPPLVDYLTAKGLDRTATLALIVDNVPDLVRQVVEPFTAGCTINGVDHSARPEHHATVRAIITHIWREARRQWDIAMAPPPATPAPASTPTTTVTSMHMAVDPDKKIPKTFAHWATQIDVYNNRLLDGKKRRFPENMLAGAESVLARVWHEHTKTKAAFHGGSSAAAGQALRLVNGEVVSVEDFEWAPRSLLAIIDGVDAARWALILVEVGKEEDVNMFADWFVKRLWLKASWAIALGMRAGKTFKEMAAEAIAAAVAATVIDGVTVQKIATIEGKTAETTVEMTVGETGIKSGGAAAAEATASSTNSGHTTRIGKSDRRQWDAWGQQSGATGGNKRKDAAFAWEIDGACRRVAEERLPWLKQRGDLTKDSADDVASTIEDVDPDGEAIIVVTMAPPCQDFSLIRSDGPGHRGKNGGLFLKATGFVGGAVFGAVGRAAIQPVHKRAAQPGRMDTNLTPKLVDALLASAALLDHIQPRFVPYGEPRPTQATIFADAFFVDQGHHIKAGHVPDDAGRHRN</sequence>
<name>A0A812TAA0_SYMPI</name>
<keyword evidence="3" id="KW-1185">Reference proteome</keyword>
<evidence type="ECO:0000256" key="1">
    <source>
        <dbReference type="SAM" id="MobiDB-lite"/>
    </source>
</evidence>
<accession>A0A812TAA0</accession>
<protein>
    <submittedName>
        <fullName evidence="2">MKK3 protein</fullName>
    </submittedName>
</protein>
<gene>
    <name evidence="2" type="primary">MKK3</name>
    <name evidence="2" type="ORF">SPIL2461_LOCUS13680</name>
</gene>
<dbReference type="EMBL" id="CAJNIZ010030230">
    <property type="protein sequence ID" value="CAE7522269.1"/>
    <property type="molecule type" value="Genomic_DNA"/>
</dbReference>
<dbReference type="AlphaFoldDB" id="A0A812TAA0"/>
<evidence type="ECO:0000313" key="2">
    <source>
        <dbReference type="EMBL" id="CAE7522269.1"/>
    </source>
</evidence>
<feature type="non-terminal residue" evidence="2">
    <location>
        <position position="528"/>
    </location>
</feature>
<reference evidence="2" key="1">
    <citation type="submission" date="2021-02" db="EMBL/GenBank/DDBJ databases">
        <authorList>
            <person name="Dougan E. K."/>
            <person name="Rhodes N."/>
            <person name="Thang M."/>
            <person name="Chan C."/>
        </authorList>
    </citation>
    <scope>NUCLEOTIDE SEQUENCE</scope>
</reference>
<comment type="caution">
    <text evidence="2">The sequence shown here is derived from an EMBL/GenBank/DDBJ whole genome shotgun (WGS) entry which is preliminary data.</text>
</comment>
<dbReference type="OrthoDB" id="428857at2759"/>
<dbReference type="Gene3D" id="3.40.50.150">
    <property type="entry name" value="Vaccinia Virus protein VP39"/>
    <property type="match status" value="1"/>
</dbReference>
<dbReference type="SUPFAM" id="SSF53335">
    <property type="entry name" value="S-adenosyl-L-methionine-dependent methyltransferases"/>
    <property type="match status" value="1"/>
</dbReference>
<dbReference type="Proteomes" id="UP000649617">
    <property type="component" value="Unassembled WGS sequence"/>
</dbReference>
<feature type="region of interest" description="Disordered" evidence="1">
    <location>
        <begin position="310"/>
        <end position="346"/>
    </location>
</feature>